<dbReference type="GO" id="GO:0030246">
    <property type="term" value="F:carbohydrate binding"/>
    <property type="evidence" value="ECO:0007669"/>
    <property type="project" value="InterPro"/>
</dbReference>
<evidence type="ECO:0000259" key="11">
    <source>
        <dbReference type="Pfam" id="PF01055"/>
    </source>
</evidence>
<dbReference type="InterPro" id="IPR011013">
    <property type="entry name" value="Gal_mutarotase_sf_dom"/>
</dbReference>
<reference evidence="14" key="1">
    <citation type="submission" date="2021-01" db="EMBL/GenBank/DDBJ databases">
        <title>Adiantum capillus-veneris genome.</title>
        <authorList>
            <person name="Fang Y."/>
            <person name="Liao Q."/>
        </authorList>
    </citation>
    <scope>NUCLEOTIDE SEQUENCE</scope>
    <source>
        <strain evidence="14">H3</strain>
        <tissue evidence="14">Leaf</tissue>
    </source>
</reference>
<dbReference type="Proteomes" id="UP000886520">
    <property type="component" value="Chromosome 12"/>
</dbReference>
<dbReference type="FunFam" id="3.20.20.80:FF:000016">
    <property type="entry name" value="Maltase-glucoamylase, intestinal"/>
    <property type="match status" value="1"/>
</dbReference>
<keyword evidence="4 10" id="KW-0732">Signal</keyword>
<dbReference type="Gene3D" id="3.20.20.80">
    <property type="entry name" value="Glycosidases"/>
    <property type="match status" value="1"/>
</dbReference>
<dbReference type="EC" id="3.2.1.20" evidence="3"/>
<keyword evidence="15" id="KW-1185">Reference proteome</keyword>
<evidence type="ECO:0000256" key="3">
    <source>
        <dbReference type="ARBA" id="ARBA00012741"/>
    </source>
</evidence>
<name>A0A9D4UQY0_ADICA</name>
<feature type="domain" description="Glycoside hydrolase family 31 TIM barrel" evidence="11">
    <location>
        <begin position="261"/>
        <end position="634"/>
    </location>
</feature>
<dbReference type="Gene3D" id="2.60.40.1760">
    <property type="entry name" value="glycosyl hydrolase (family 31)"/>
    <property type="match status" value="1"/>
</dbReference>
<dbReference type="PROSITE" id="PS00707">
    <property type="entry name" value="GLYCOSYL_HYDROL_F31_2"/>
    <property type="match status" value="1"/>
</dbReference>
<evidence type="ECO:0000313" key="14">
    <source>
        <dbReference type="EMBL" id="KAI5072469.1"/>
    </source>
</evidence>
<evidence type="ECO:0000259" key="13">
    <source>
        <dbReference type="Pfam" id="PF21365"/>
    </source>
</evidence>
<dbReference type="GO" id="GO:0090599">
    <property type="term" value="F:alpha-glucosidase activity"/>
    <property type="evidence" value="ECO:0007669"/>
    <property type="project" value="UniProtKB-ARBA"/>
</dbReference>
<evidence type="ECO:0000256" key="5">
    <source>
        <dbReference type="ARBA" id="ARBA00022801"/>
    </source>
</evidence>
<dbReference type="InterPro" id="IPR000322">
    <property type="entry name" value="Glyco_hydro_31_TIM"/>
</dbReference>
<evidence type="ECO:0000259" key="12">
    <source>
        <dbReference type="Pfam" id="PF13802"/>
    </source>
</evidence>
<dbReference type="PANTHER" id="PTHR22762:SF133">
    <property type="entry name" value="P-TYPE DOMAIN-CONTAINING PROTEIN"/>
    <property type="match status" value="1"/>
</dbReference>
<comment type="caution">
    <text evidence="14">The sequence shown here is derived from an EMBL/GenBank/DDBJ whole genome shotgun (WGS) entry which is preliminary data.</text>
</comment>
<evidence type="ECO:0000256" key="7">
    <source>
        <dbReference type="ARBA" id="ARBA00023295"/>
    </source>
</evidence>
<accession>A0A9D4UQY0</accession>
<dbReference type="Pfam" id="PF01055">
    <property type="entry name" value="Glyco_hydro_31_2nd"/>
    <property type="match status" value="1"/>
</dbReference>
<evidence type="ECO:0000313" key="15">
    <source>
        <dbReference type="Proteomes" id="UP000886520"/>
    </source>
</evidence>
<dbReference type="EMBL" id="JABFUD020000012">
    <property type="protein sequence ID" value="KAI5072469.1"/>
    <property type="molecule type" value="Genomic_DNA"/>
</dbReference>
<protein>
    <recommendedName>
        <fullName evidence="3">alpha-glucosidase</fullName>
        <ecNumber evidence="3">3.2.1.20</ecNumber>
    </recommendedName>
    <alternativeName>
        <fullName evidence="8">Maltase</fullName>
    </alternativeName>
</protein>
<organism evidence="14 15">
    <name type="scientific">Adiantum capillus-veneris</name>
    <name type="common">Maidenhair fern</name>
    <dbReference type="NCBI Taxonomy" id="13818"/>
    <lineage>
        <taxon>Eukaryota</taxon>
        <taxon>Viridiplantae</taxon>
        <taxon>Streptophyta</taxon>
        <taxon>Embryophyta</taxon>
        <taxon>Tracheophyta</taxon>
        <taxon>Polypodiopsida</taxon>
        <taxon>Polypodiidae</taxon>
        <taxon>Polypodiales</taxon>
        <taxon>Pteridineae</taxon>
        <taxon>Pteridaceae</taxon>
        <taxon>Vittarioideae</taxon>
        <taxon>Adiantum</taxon>
    </lineage>
</organism>
<evidence type="ECO:0000256" key="10">
    <source>
        <dbReference type="SAM" id="SignalP"/>
    </source>
</evidence>
<dbReference type="PROSITE" id="PS00129">
    <property type="entry name" value="GLYCOSYL_HYDROL_F31_1"/>
    <property type="match status" value="1"/>
</dbReference>
<dbReference type="SUPFAM" id="SSF51011">
    <property type="entry name" value="Glycosyl hydrolase domain"/>
    <property type="match status" value="1"/>
</dbReference>
<dbReference type="Pfam" id="PF13802">
    <property type="entry name" value="Gal_mutarotas_2"/>
    <property type="match status" value="1"/>
</dbReference>
<dbReference type="AlphaFoldDB" id="A0A9D4UQY0"/>
<keyword evidence="5 9" id="KW-0378">Hydrolase</keyword>
<dbReference type="InterPro" id="IPR025887">
    <property type="entry name" value="Glyco_hydro_31_N_dom"/>
</dbReference>
<feature type="chain" id="PRO_5038410211" description="alpha-glucosidase" evidence="10">
    <location>
        <begin position="18"/>
        <end position="883"/>
    </location>
</feature>
<evidence type="ECO:0000256" key="8">
    <source>
        <dbReference type="ARBA" id="ARBA00041343"/>
    </source>
</evidence>
<comment type="similarity">
    <text evidence="2 9">Belongs to the glycosyl hydrolase 31 family.</text>
</comment>
<evidence type="ECO:0000256" key="6">
    <source>
        <dbReference type="ARBA" id="ARBA00023180"/>
    </source>
</evidence>
<evidence type="ECO:0000256" key="9">
    <source>
        <dbReference type="RuleBase" id="RU361185"/>
    </source>
</evidence>
<dbReference type="GO" id="GO:0005975">
    <property type="term" value="P:carbohydrate metabolic process"/>
    <property type="evidence" value="ECO:0007669"/>
    <property type="project" value="InterPro"/>
</dbReference>
<gene>
    <name evidence="14" type="ORF">GOP47_0012575</name>
</gene>
<keyword evidence="6" id="KW-0325">Glycoprotein</keyword>
<dbReference type="SUPFAM" id="SSF74650">
    <property type="entry name" value="Galactose mutarotase-like"/>
    <property type="match status" value="1"/>
</dbReference>
<sequence>MMLWLGCLLSVIGFAAGSVGHGYQVVSAEAFTNGLVVLLELKQKTSFNGPDAENLQVTVSYESSGRLHVHITTSNATSNARWEIPQSLIPRETPASHNNQAEQYNALSFQYTQDPFTFMVARSSTGEVLFDSSSSNLTFKDQYLEISTLLLESAALYGLGESTRPKGFRLRPGQSYTLWASDINASTVNVDLYGAHPFYMDVRDAGSSHGVLLLNSNGMDIAYTDNSLVYKVIGGVLDFYFFPGPEPLAVMRQYTELVGRPAPMPFWSFGFHQCRYGYKSVEDLEFVVSNYRAAGIPLEVMWNDIDYMDLYKDFTFDPINYPVDKMRKFVDDLHQHGQKYVLILDPGISTADNYSTFQHGMEKDIFIKHKGVPYLAQVWPGPVYFTDFLHPDIDSFWGAEIENFHALVPFDGLWIDMNEASNFCSGTLCKYPTNSTCKASLNQAYCCLICSDEEATIWDNPPYAINAGGIHRGLGMKTIATSAYHDKGYLSYDTHNLYGFSEAVATNRALKGITGKRPFILSRSTFPGTGAYAAHWTGDNSATWEDLRYSIAGILNSGLFGVPMVGADICGFLGDTTEELCARWIQLGAFYPFSRNHADIGSRRQELYLWDSVAHTARKALSLRYRLLPYLYTLMQEAHECGAPVARPLFFTFTEDRATLDVSSQFLLGRGVLVSPVLEAGAESVAAYFPKGTWYSLSDGGQEVVESQGSLVTLPSPLDTINVHVYEGTIIPMQEAAMTTGEVRQSPFTLLIAFKYIEEASSMEQEGQTAIGEIYIDEGEDMEMALKEGKSTRIKLVAELKMGQMKVASYVECAEYAFRQGFIIDKIVVLGLRAASQPLVRIDGAKSLPEVGIDRHVIALSRLNLPLASAFTLTLDLLPWQLA</sequence>
<dbReference type="SUPFAM" id="SSF51445">
    <property type="entry name" value="(Trans)glycosidases"/>
    <property type="match status" value="1"/>
</dbReference>
<comment type="catalytic activity">
    <reaction evidence="1">
        <text>Hydrolysis of terminal, non-reducing (1-&gt;4)-linked alpha-D-glucose residues with release of alpha-D-glucose.</text>
        <dbReference type="EC" id="3.2.1.20"/>
    </reaction>
</comment>
<dbReference type="InterPro" id="IPR017853">
    <property type="entry name" value="GH"/>
</dbReference>
<dbReference type="InterPro" id="IPR030459">
    <property type="entry name" value="Glyco_hydro_31_CS"/>
</dbReference>
<dbReference type="OrthoDB" id="5839090at2759"/>
<evidence type="ECO:0000256" key="1">
    <source>
        <dbReference type="ARBA" id="ARBA00001657"/>
    </source>
</evidence>
<dbReference type="InterPro" id="IPR048395">
    <property type="entry name" value="Glyco_hydro_31_C"/>
</dbReference>
<dbReference type="CDD" id="cd06602">
    <property type="entry name" value="GH31_MGAM_SI_GAA"/>
    <property type="match status" value="1"/>
</dbReference>
<feature type="domain" description="Glycosyl hydrolase family 31 C-terminal" evidence="13">
    <location>
        <begin position="642"/>
        <end position="731"/>
    </location>
</feature>
<keyword evidence="7 9" id="KW-0326">Glycosidase</keyword>
<dbReference type="InterPro" id="IPR013780">
    <property type="entry name" value="Glyco_hydro_b"/>
</dbReference>
<dbReference type="PANTHER" id="PTHR22762">
    <property type="entry name" value="ALPHA-GLUCOSIDASE"/>
    <property type="match status" value="1"/>
</dbReference>
<evidence type="ECO:0000256" key="4">
    <source>
        <dbReference type="ARBA" id="ARBA00022729"/>
    </source>
</evidence>
<evidence type="ECO:0000256" key="2">
    <source>
        <dbReference type="ARBA" id="ARBA00007806"/>
    </source>
</evidence>
<dbReference type="CDD" id="cd14752">
    <property type="entry name" value="GH31_N"/>
    <property type="match status" value="1"/>
</dbReference>
<feature type="signal peptide" evidence="10">
    <location>
        <begin position="1"/>
        <end position="17"/>
    </location>
</feature>
<dbReference type="InterPro" id="IPR030458">
    <property type="entry name" value="Glyco_hydro_31_AS"/>
</dbReference>
<dbReference type="FunFam" id="2.60.40.1180:FF:000044">
    <property type="entry name" value="Alpha-glucosidase 1"/>
    <property type="match status" value="1"/>
</dbReference>
<dbReference type="Pfam" id="PF21365">
    <property type="entry name" value="Glyco_hydro_31_3rd"/>
    <property type="match status" value="1"/>
</dbReference>
<proteinExistence type="inferred from homology"/>
<dbReference type="Gene3D" id="2.60.40.1180">
    <property type="entry name" value="Golgi alpha-mannosidase II"/>
    <property type="match status" value="2"/>
</dbReference>
<feature type="domain" description="Glycoside hydrolase family 31 N-terminal" evidence="12">
    <location>
        <begin position="57"/>
        <end position="218"/>
    </location>
</feature>